<keyword evidence="11" id="KW-0456">Lyase</keyword>
<keyword evidence="4" id="KW-0210">Decarboxylase</keyword>
<reference evidence="14" key="1">
    <citation type="submission" date="2024-07" db="EMBL/GenBank/DDBJ databases">
        <title>Complete genome sequences of cellulolytic bacteria, Kitasatospora sp. CMC57 and Streptomyces sp. CMC78, isolated from Japanese agricultural soil.</title>
        <authorList>
            <person name="Hashimoto T."/>
            <person name="Ito M."/>
            <person name="Iwamoto M."/>
            <person name="Fukahori D."/>
            <person name="Shoda T."/>
            <person name="Sakoda M."/>
            <person name="Morohoshi T."/>
            <person name="Mitsuboshi M."/>
            <person name="Nishizawa T."/>
        </authorList>
    </citation>
    <scope>NUCLEOTIDE SEQUENCE</scope>
    <source>
        <strain evidence="14">CMC57</strain>
    </source>
</reference>
<evidence type="ECO:0000256" key="10">
    <source>
        <dbReference type="ARBA" id="ARBA00023180"/>
    </source>
</evidence>
<dbReference type="FunFam" id="3.40.50.720:FF:000065">
    <property type="entry name" value="UDP-glucuronic acid decarboxylase 1"/>
    <property type="match status" value="1"/>
</dbReference>
<sequence>MKRTVRRAVVTGGAGFVGSHLCDRLREEGVSVVCLDNLLTGSVDNLAALADDPGFVLERRDVSEEFDVAGPVDLVVHLASPASPHDYARHPVETLRAGAHGTLNALELARRKDARFLLTSTSEVYGDPLVHPQTESYWGNVNPVGPRSQYDEAKRYAEALTTAYRTALGVNTVIVRLFNTYGPRMRPTDGRAVPTFITQALAGRPLTVAGDGTQTRSICYVDDTVSGILAAAAGEHHGPINLGNPVELSVLELAEHIRELCGSASPVEFVERPGDDPTLRRPDIGLARSVLGWQPVVDFDKGLRMTIDWFARLALTGGLR</sequence>
<evidence type="ECO:0000256" key="3">
    <source>
        <dbReference type="ARBA" id="ARBA00022692"/>
    </source>
</evidence>
<dbReference type="InterPro" id="IPR044516">
    <property type="entry name" value="UXS-like"/>
</dbReference>
<dbReference type="GO" id="GO:0042732">
    <property type="term" value="P:D-xylose metabolic process"/>
    <property type="evidence" value="ECO:0007669"/>
    <property type="project" value="InterPro"/>
</dbReference>
<keyword evidence="7" id="KW-0520">NAD</keyword>
<evidence type="ECO:0000256" key="5">
    <source>
        <dbReference type="ARBA" id="ARBA00022968"/>
    </source>
</evidence>
<dbReference type="Gene3D" id="3.90.25.10">
    <property type="entry name" value="UDP-galactose 4-epimerase, domain 1"/>
    <property type="match status" value="1"/>
</dbReference>
<evidence type="ECO:0000256" key="1">
    <source>
        <dbReference type="ARBA" id="ARBA00001911"/>
    </source>
</evidence>
<dbReference type="Gene3D" id="3.40.50.720">
    <property type="entry name" value="NAD(P)-binding Rossmann-like Domain"/>
    <property type="match status" value="1"/>
</dbReference>
<dbReference type="PANTHER" id="PTHR43078">
    <property type="entry name" value="UDP-GLUCURONIC ACID DECARBOXYLASE-RELATED"/>
    <property type="match status" value="1"/>
</dbReference>
<dbReference type="Pfam" id="PF01370">
    <property type="entry name" value="Epimerase"/>
    <property type="match status" value="1"/>
</dbReference>
<dbReference type="InterPro" id="IPR001509">
    <property type="entry name" value="Epimerase_deHydtase"/>
</dbReference>
<feature type="domain" description="NAD-dependent epimerase/dehydratase" evidence="13">
    <location>
        <begin position="9"/>
        <end position="243"/>
    </location>
</feature>
<evidence type="ECO:0000256" key="8">
    <source>
        <dbReference type="ARBA" id="ARBA00023034"/>
    </source>
</evidence>
<dbReference type="EMBL" id="AP035881">
    <property type="protein sequence ID" value="BFP49740.1"/>
    <property type="molecule type" value="Genomic_DNA"/>
</dbReference>
<evidence type="ECO:0000256" key="7">
    <source>
        <dbReference type="ARBA" id="ARBA00023027"/>
    </source>
</evidence>
<evidence type="ECO:0000256" key="11">
    <source>
        <dbReference type="ARBA" id="ARBA00023239"/>
    </source>
</evidence>
<proteinExistence type="predicted"/>
<evidence type="ECO:0000259" key="13">
    <source>
        <dbReference type="Pfam" id="PF01370"/>
    </source>
</evidence>
<dbReference type="GO" id="GO:0070403">
    <property type="term" value="F:NAD+ binding"/>
    <property type="evidence" value="ECO:0007669"/>
    <property type="project" value="InterPro"/>
</dbReference>
<evidence type="ECO:0000256" key="9">
    <source>
        <dbReference type="ARBA" id="ARBA00023136"/>
    </source>
</evidence>
<dbReference type="PANTHER" id="PTHR43078:SF6">
    <property type="entry name" value="UDP-GLUCURONIC ACID DECARBOXYLASE 1"/>
    <property type="match status" value="1"/>
</dbReference>
<comment type="cofactor">
    <cofactor evidence="1">
        <name>NAD(+)</name>
        <dbReference type="ChEBI" id="CHEBI:57540"/>
    </cofactor>
</comment>
<keyword evidence="10" id="KW-0325">Glycoprotein</keyword>
<keyword evidence="3" id="KW-0812">Transmembrane</keyword>
<evidence type="ECO:0000256" key="6">
    <source>
        <dbReference type="ARBA" id="ARBA00022989"/>
    </source>
</evidence>
<dbReference type="GO" id="GO:0048040">
    <property type="term" value="F:UDP-glucuronate decarboxylase activity"/>
    <property type="evidence" value="ECO:0007669"/>
    <property type="project" value="TreeGrafter"/>
</dbReference>
<evidence type="ECO:0000256" key="12">
    <source>
        <dbReference type="ARBA" id="ARBA00037859"/>
    </source>
</evidence>
<name>A0AB33KAC9_9ACTN</name>
<evidence type="ECO:0000256" key="4">
    <source>
        <dbReference type="ARBA" id="ARBA00022793"/>
    </source>
</evidence>
<organism evidence="14">
    <name type="scientific">Kitasatospora sp. CMC57</name>
    <dbReference type="NCBI Taxonomy" id="3231513"/>
    <lineage>
        <taxon>Bacteria</taxon>
        <taxon>Bacillati</taxon>
        <taxon>Actinomycetota</taxon>
        <taxon>Actinomycetes</taxon>
        <taxon>Kitasatosporales</taxon>
        <taxon>Streptomycetaceae</taxon>
        <taxon>Kitasatospora</taxon>
    </lineage>
</organism>
<dbReference type="RefSeq" id="WP_407991810.1">
    <property type="nucleotide sequence ID" value="NZ_AP035881.2"/>
</dbReference>
<keyword evidence="9" id="KW-0472">Membrane</keyword>
<dbReference type="InterPro" id="IPR036291">
    <property type="entry name" value="NAD(P)-bd_dom_sf"/>
</dbReference>
<keyword evidence="5" id="KW-0735">Signal-anchor</keyword>
<accession>A0AB33KAC9</accession>
<dbReference type="AlphaFoldDB" id="A0AB33KAC9"/>
<gene>
    <name evidence="14" type="ORF">KCMC57_61080</name>
</gene>
<dbReference type="SUPFAM" id="SSF51735">
    <property type="entry name" value="NAD(P)-binding Rossmann-fold domains"/>
    <property type="match status" value="1"/>
</dbReference>
<evidence type="ECO:0000313" key="14">
    <source>
        <dbReference type="EMBL" id="BFP49740.1"/>
    </source>
</evidence>
<dbReference type="CDD" id="cd05230">
    <property type="entry name" value="UGD_SDR_e"/>
    <property type="match status" value="1"/>
</dbReference>
<keyword evidence="6" id="KW-1133">Transmembrane helix</keyword>
<comment type="subcellular location">
    <subcellularLocation>
        <location evidence="2">Golgi apparatus membrane</location>
        <topology evidence="2">Single-pass type II membrane protein</topology>
    </subcellularLocation>
    <subcellularLocation>
        <location evidence="12">Golgi apparatus</location>
        <location evidence="12">Golgi stack membrane</location>
    </subcellularLocation>
</comment>
<protein>
    <submittedName>
        <fullName evidence="14">SDR family oxidoreductase</fullName>
    </submittedName>
</protein>
<evidence type="ECO:0000256" key="2">
    <source>
        <dbReference type="ARBA" id="ARBA00004323"/>
    </source>
</evidence>
<dbReference type="GO" id="GO:0005737">
    <property type="term" value="C:cytoplasm"/>
    <property type="evidence" value="ECO:0007669"/>
    <property type="project" value="TreeGrafter"/>
</dbReference>
<keyword evidence="8" id="KW-0333">Golgi apparatus</keyword>